<dbReference type="PROSITE" id="PS51257">
    <property type="entry name" value="PROKAR_LIPOPROTEIN"/>
    <property type="match status" value="1"/>
</dbReference>
<accession>A0A1Q8S5H7</accession>
<feature type="signal peptide" evidence="1">
    <location>
        <begin position="1"/>
        <end position="19"/>
    </location>
</feature>
<protein>
    <submittedName>
        <fullName evidence="2">Uncharacterized protein</fullName>
    </submittedName>
</protein>
<organism evidence="2 3">
    <name type="scientific">Colletotrichum chlorophyti</name>
    <dbReference type="NCBI Taxonomy" id="708187"/>
    <lineage>
        <taxon>Eukaryota</taxon>
        <taxon>Fungi</taxon>
        <taxon>Dikarya</taxon>
        <taxon>Ascomycota</taxon>
        <taxon>Pezizomycotina</taxon>
        <taxon>Sordariomycetes</taxon>
        <taxon>Hypocreomycetidae</taxon>
        <taxon>Glomerellales</taxon>
        <taxon>Glomerellaceae</taxon>
        <taxon>Colletotrichum</taxon>
    </lineage>
</organism>
<dbReference type="EMBL" id="MPGH01000017">
    <property type="protein sequence ID" value="OLN96631.1"/>
    <property type="molecule type" value="Genomic_DNA"/>
</dbReference>
<dbReference type="AlphaFoldDB" id="A0A1Q8S5H7"/>
<comment type="caution">
    <text evidence="2">The sequence shown here is derived from an EMBL/GenBank/DDBJ whole genome shotgun (WGS) entry which is preliminary data.</text>
</comment>
<evidence type="ECO:0000256" key="1">
    <source>
        <dbReference type="SAM" id="SignalP"/>
    </source>
</evidence>
<keyword evidence="1" id="KW-0732">Signal</keyword>
<name>A0A1Q8S5H7_9PEZI</name>
<dbReference type="OrthoDB" id="4848292at2759"/>
<feature type="chain" id="PRO_5013067846" evidence="1">
    <location>
        <begin position="20"/>
        <end position="207"/>
    </location>
</feature>
<evidence type="ECO:0000313" key="2">
    <source>
        <dbReference type="EMBL" id="OLN96631.1"/>
    </source>
</evidence>
<proteinExistence type="predicted"/>
<dbReference type="STRING" id="708187.A0A1Q8S5H7"/>
<evidence type="ECO:0000313" key="3">
    <source>
        <dbReference type="Proteomes" id="UP000186583"/>
    </source>
</evidence>
<sequence length="207" mass="24273">MLYSKLFFATFTGISCVAALPAEPQSLSVQRDRDRDERDPFSRGECRSEGDILYCGRSVNEFIPYDANSYLCYAGDQANRLFCAIRNQQELAVVLAAEFERIQRCSLNQYFDTREKRCDCYRRRDRDDDRDVHDCFSPGRDRDDHEPNCRNGDIAFCAASENLIITYQRGNEICDRHLGNYVFCADRERGRAREKARDHFQDRRDRD</sequence>
<keyword evidence="3" id="KW-1185">Reference proteome</keyword>
<dbReference type="Proteomes" id="UP000186583">
    <property type="component" value="Unassembled WGS sequence"/>
</dbReference>
<gene>
    <name evidence="2" type="ORF">CCHL11_00899</name>
</gene>
<reference evidence="2 3" key="1">
    <citation type="submission" date="2016-11" db="EMBL/GenBank/DDBJ databases">
        <title>Draft Genome Assembly of Colletotrichum chlorophyti a pathogen of herbaceous plants.</title>
        <authorList>
            <person name="Gan P."/>
            <person name="Narusaka M."/>
            <person name="Tsushima A."/>
            <person name="Narusaka Y."/>
            <person name="Takano Y."/>
            <person name="Shirasu K."/>
        </authorList>
    </citation>
    <scope>NUCLEOTIDE SEQUENCE [LARGE SCALE GENOMIC DNA]</scope>
    <source>
        <strain evidence="2 3">NTL11</strain>
    </source>
</reference>